<name>G2QI31_THET4</name>
<feature type="region of interest" description="Disordered" evidence="1">
    <location>
        <begin position="44"/>
        <end position="77"/>
    </location>
</feature>
<dbReference type="VEuPathDB" id="FungiDB:MYCTH_2309226"/>
<dbReference type="Proteomes" id="UP000007322">
    <property type="component" value="Chromosome 5"/>
</dbReference>
<evidence type="ECO:0000313" key="2">
    <source>
        <dbReference type="EMBL" id="AEO60220.1"/>
    </source>
</evidence>
<dbReference type="KEGG" id="mtm:MYCTH_2309226"/>
<evidence type="ECO:0000313" key="3">
    <source>
        <dbReference type="Proteomes" id="UP000007322"/>
    </source>
</evidence>
<sequence>MQVGARAWAKHDQVRQRLAECYDGMQREERIRVMRNQWRAEVAARKTSTGSAAGVSGHDRRGQSRRGKDKKGGEVGC</sequence>
<gene>
    <name evidence="2" type="ORF">MYCTH_2309226</name>
</gene>
<dbReference type="AlphaFoldDB" id="G2QI31"/>
<evidence type="ECO:0000256" key="1">
    <source>
        <dbReference type="SAM" id="MobiDB-lite"/>
    </source>
</evidence>
<organism evidence="2 3">
    <name type="scientific">Thermothelomyces thermophilus (strain ATCC 42464 / BCRC 31852 / DSM 1799)</name>
    <name type="common">Sporotrichum thermophile</name>
    <dbReference type="NCBI Taxonomy" id="573729"/>
    <lineage>
        <taxon>Eukaryota</taxon>
        <taxon>Fungi</taxon>
        <taxon>Dikarya</taxon>
        <taxon>Ascomycota</taxon>
        <taxon>Pezizomycotina</taxon>
        <taxon>Sordariomycetes</taxon>
        <taxon>Sordariomycetidae</taxon>
        <taxon>Sordariales</taxon>
        <taxon>Chaetomiaceae</taxon>
        <taxon>Thermothelomyces</taxon>
    </lineage>
</organism>
<accession>G2QI31</accession>
<dbReference type="RefSeq" id="XP_003665465.1">
    <property type="nucleotide sequence ID" value="XM_003665417.1"/>
</dbReference>
<dbReference type="InParanoid" id="G2QI31"/>
<dbReference type="OrthoDB" id="10255000at2759"/>
<reference evidence="2 3" key="1">
    <citation type="journal article" date="2011" name="Nat. Biotechnol.">
        <title>Comparative genomic analysis of the thermophilic biomass-degrading fungi Myceliophthora thermophila and Thielavia terrestris.</title>
        <authorList>
            <person name="Berka R.M."/>
            <person name="Grigoriev I.V."/>
            <person name="Otillar R."/>
            <person name="Salamov A."/>
            <person name="Grimwood J."/>
            <person name="Reid I."/>
            <person name="Ishmael N."/>
            <person name="John T."/>
            <person name="Darmond C."/>
            <person name="Moisan M.-C."/>
            <person name="Henrissat B."/>
            <person name="Coutinho P.M."/>
            <person name="Lombard V."/>
            <person name="Natvig D.O."/>
            <person name="Lindquist E."/>
            <person name="Schmutz J."/>
            <person name="Lucas S."/>
            <person name="Harris P."/>
            <person name="Powlowski J."/>
            <person name="Bellemare A."/>
            <person name="Taylor D."/>
            <person name="Butler G."/>
            <person name="de Vries R.P."/>
            <person name="Allijn I.E."/>
            <person name="van den Brink J."/>
            <person name="Ushinsky S."/>
            <person name="Storms R."/>
            <person name="Powell A.J."/>
            <person name="Paulsen I.T."/>
            <person name="Elbourne L.D.H."/>
            <person name="Baker S.E."/>
            <person name="Magnuson J."/>
            <person name="LaBoissiere S."/>
            <person name="Clutterbuck A.J."/>
            <person name="Martinez D."/>
            <person name="Wogulis M."/>
            <person name="de Leon A.L."/>
            <person name="Rey M.W."/>
            <person name="Tsang A."/>
        </authorList>
    </citation>
    <scope>NUCLEOTIDE SEQUENCE [LARGE SCALE GENOMIC DNA]</scope>
    <source>
        <strain evidence="3">ATCC 42464 / BCRC 31852 / DSM 1799</strain>
    </source>
</reference>
<dbReference type="HOGENOM" id="CLU_2639834_0_0_1"/>
<dbReference type="GeneID" id="11511225"/>
<keyword evidence="3" id="KW-1185">Reference proteome</keyword>
<proteinExistence type="predicted"/>
<protein>
    <submittedName>
        <fullName evidence="2">Uncharacterized protein</fullName>
    </submittedName>
</protein>
<dbReference type="EMBL" id="CP003006">
    <property type="protein sequence ID" value="AEO60220.1"/>
    <property type="molecule type" value="Genomic_DNA"/>
</dbReference>